<protein>
    <recommendedName>
        <fullName evidence="1">DUF6879 domain-containing protein</fullName>
    </recommendedName>
</protein>
<dbReference type="AlphaFoldDB" id="A0A7K0DFY9"/>
<feature type="domain" description="DUF6879" evidence="1">
    <location>
        <begin position="11"/>
        <end position="168"/>
    </location>
</feature>
<organism evidence="2 3">
    <name type="scientific">Nocardia aurantia</name>
    <dbReference type="NCBI Taxonomy" id="2585199"/>
    <lineage>
        <taxon>Bacteria</taxon>
        <taxon>Bacillati</taxon>
        <taxon>Actinomycetota</taxon>
        <taxon>Actinomycetes</taxon>
        <taxon>Mycobacteriales</taxon>
        <taxon>Nocardiaceae</taxon>
        <taxon>Nocardia</taxon>
    </lineage>
</organism>
<reference evidence="2 3" key="1">
    <citation type="submission" date="2019-10" db="EMBL/GenBank/DDBJ databases">
        <title>Nocardia macrotermitis sp. nov. and Nocardia aurantia sp. nov., isolated from the gut of fungus growing-termite Macrotermes natalensis.</title>
        <authorList>
            <person name="Benndorf R."/>
            <person name="Schwitalla J."/>
            <person name="Martin K."/>
            <person name="De Beer W."/>
            <person name="Kaster A.-K."/>
            <person name="Vollmers J."/>
            <person name="Poulsen M."/>
            <person name="Beemelmanns C."/>
        </authorList>
    </citation>
    <scope>NUCLEOTIDE SEQUENCE [LARGE SCALE GENOMIC DNA]</scope>
    <source>
        <strain evidence="2 3">RB56</strain>
    </source>
</reference>
<keyword evidence="3" id="KW-1185">Reference proteome</keyword>
<evidence type="ECO:0000313" key="2">
    <source>
        <dbReference type="EMBL" id="MQY24598.1"/>
    </source>
</evidence>
<gene>
    <name evidence="2" type="ORF">NRB56_01460</name>
</gene>
<sequence length="168" mass="19497">MLRPEDSFEVWRNMFRDLHGSAFHLEVRDEYHVPAEDERLQRFLRGVPTPTPWLPWHDLVRETVERGVAMQRLRVVTVPHSDYQRWLLSVAGRGIEAGEDIRYLPRHLAGEVPPDDWWLMDDRVVFNLVDAAGAPAGLAVSEDPHIVGYCRTVRTRLWGLATPYAEYL</sequence>
<proteinExistence type="predicted"/>
<comment type="caution">
    <text evidence="2">The sequence shown here is derived from an EMBL/GenBank/DDBJ whole genome shotgun (WGS) entry which is preliminary data.</text>
</comment>
<dbReference type="EMBL" id="WEGI01000001">
    <property type="protein sequence ID" value="MQY24598.1"/>
    <property type="molecule type" value="Genomic_DNA"/>
</dbReference>
<name>A0A7K0DFY9_9NOCA</name>
<dbReference type="Proteomes" id="UP000431401">
    <property type="component" value="Unassembled WGS sequence"/>
</dbReference>
<evidence type="ECO:0000313" key="3">
    <source>
        <dbReference type="Proteomes" id="UP000431401"/>
    </source>
</evidence>
<dbReference type="Pfam" id="PF21806">
    <property type="entry name" value="DUF6879"/>
    <property type="match status" value="1"/>
</dbReference>
<dbReference type="InterPro" id="IPR049244">
    <property type="entry name" value="DUF6879"/>
</dbReference>
<accession>A0A7K0DFY9</accession>
<evidence type="ECO:0000259" key="1">
    <source>
        <dbReference type="Pfam" id="PF21806"/>
    </source>
</evidence>